<comment type="catalytic activity">
    <reaction evidence="8">
        <text>an all-trans-polyprenyl diphosphate + 1,4-dihydroxy-2-naphthoate + H(+) = a 2-demethylmenaquinol + CO2 + diphosphate</text>
        <dbReference type="Rhea" id="RHEA:26478"/>
        <dbReference type="Rhea" id="RHEA-COMP:9563"/>
        <dbReference type="Rhea" id="RHEA-COMP:9564"/>
        <dbReference type="ChEBI" id="CHEBI:11173"/>
        <dbReference type="ChEBI" id="CHEBI:15378"/>
        <dbReference type="ChEBI" id="CHEBI:16526"/>
        <dbReference type="ChEBI" id="CHEBI:33019"/>
        <dbReference type="ChEBI" id="CHEBI:55437"/>
        <dbReference type="ChEBI" id="CHEBI:58914"/>
        <dbReference type="EC" id="2.5.1.74"/>
    </reaction>
</comment>
<evidence type="ECO:0000313" key="10">
    <source>
        <dbReference type="EMBL" id="ADQ16968.1"/>
    </source>
</evidence>
<dbReference type="EMBL" id="CP002305">
    <property type="protein sequence ID" value="ADQ16968.1"/>
    <property type="molecule type" value="Genomic_DNA"/>
</dbReference>
<dbReference type="Gene3D" id="1.20.120.1780">
    <property type="entry name" value="UbiA prenyltransferase"/>
    <property type="match status" value="1"/>
</dbReference>
<evidence type="ECO:0000313" key="11">
    <source>
        <dbReference type="Proteomes" id="UP000007435"/>
    </source>
</evidence>
<dbReference type="InterPro" id="IPR044878">
    <property type="entry name" value="UbiA_sf"/>
</dbReference>
<feature type="transmembrane region" description="Helical" evidence="8">
    <location>
        <begin position="220"/>
        <end position="238"/>
    </location>
</feature>
<keyword evidence="3 8" id="KW-1003">Cell membrane</keyword>
<dbReference type="eggNOG" id="COG1575">
    <property type="taxonomic scope" value="Bacteria"/>
</dbReference>
<dbReference type="InterPro" id="IPR004657">
    <property type="entry name" value="MenA"/>
</dbReference>
<keyword evidence="8" id="KW-0997">Cell inner membrane</keyword>
<feature type="transmembrane region" description="Helical" evidence="8">
    <location>
        <begin position="37"/>
        <end position="55"/>
    </location>
</feature>
<keyword evidence="4 8" id="KW-0808">Transferase</keyword>
<dbReference type="Gene3D" id="1.10.357.140">
    <property type="entry name" value="UbiA prenyltransferase"/>
    <property type="match status" value="1"/>
</dbReference>
<organism evidence="10 11">
    <name type="scientific">Leadbetterella byssophila (strain DSM 17132 / JCM 16389 / KACC 11308 / NBRC 106382 / 4M15)</name>
    <dbReference type="NCBI Taxonomy" id="649349"/>
    <lineage>
        <taxon>Bacteria</taxon>
        <taxon>Pseudomonadati</taxon>
        <taxon>Bacteroidota</taxon>
        <taxon>Cytophagia</taxon>
        <taxon>Cytophagales</taxon>
        <taxon>Leadbetterellaceae</taxon>
        <taxon>Leadbetterella</taxon>
    </lineage>
</organism>
<dbReference type="UniPathway" id="UPA00079">
    <property type="reaction ID" value="UER00168"/>
</dbReference>
<evidence type="ECO:0000256" key="2">
    <source>
        <dbReference type="ARBA" id="ARBA00022428"/>
    </source>
</evidence>
<comment type="similarity">
    <text evidence="8">Belongs to the MenA family. Type 1 subfamily.</text>
</comment>
<dbReference type="RefSeq" id="WP_013408018.1">
    <property type="nucleotide sequence ID" value="NC_014655.1"/>
</dbReference>
<dbReference type="InterPro" id="IPR000537">
    <property type="entry name" value="UbiA_prenyltransferase"/>
</dbReference>
<keyword evidence="6 8" id="KW-1133">Transmembrane helix</keyword>
<proteinExistence type="inferred from homology"/>
<comment type="function">
    <text evidence="8">Conversion of 1,4-dihydroxy-2-naphthoate (DHNA) to demethylmenaquinone (DMK).</text>
</comment>
<dbReference type="CDD" id="cd13962">
    <property type="entry name" value="PT_UbiA_UBIAD1"/>
    <property type="match status" value="1"/>
</dbReference>
<dbReference type="PANTHER" id="PTHR13929:SF0">
    <property type="entry name" value="UBIA PRENYLTRANSFERASE DOMAIN-CONTAINING PROTEIN 1"/>
    <property type="match status" value="1"/>
</dbReference>
<feature type="transmembrane region" description="Helical" evidence="8">
    <location>
        <begin position="150"/>
        <end position="170"/>
    </location>
</feature>
<dbReference type="HOGENOM" id="CLU_043611_1_1_10"/>
<keyword evidence="2 8" id="KW-0474">Menaquinone biosynthesis</keyword>
<dbReference type="GO" id="GO:0009234">
    <property type="term" value="P:menaquinone biosynthetic process"/>
    <property type="evidence" value="ECO:0007669"/>
    <property type="project" value="UniProtKB-UniRule"/>
</dbReference>
<protein>
    <recommendedName>
        <fullName evidence="8 9">1,4-dihydroxy-2-naphthoate octaprenyltransferase</fullName>
        <shortName evidence="8">DHNA-octaprenyltransferase</shortName>
        <ecNumber evidence="8 9">2.5.1.74</ecNumber>
    </recommendedName>
</protein>
<dbReference type="EC" id="2.5.1.74" evidence="8 9"/>
<evidence type="ECO:0000256" key="3">
    <source>
        <dbReference type="ARBA" id="ARBA00022475"/>
    </source>
</evidence>
<evidence type="ECO:0000256" key="7">
    <source>
        <dbReference type="ARBA" id="ARBA00023136"/>
    </source>
</evidence>
<accession>E4RUU5</accession>
<dbReference type="STRING" id="649349.Lbys_1248"/>
<comment type="pathway">
    <text evidence="8">Quinol/quinone metabolism; menaquinone biosynthesis; menaquinol from 1,4-dihydroxy-2-naphthoate: step 1/2.</text>
</comment>
<dbReference type="AlphaFoldDB" id="E4RUU5"/>
<comment type="subcellular location">
    <subcellularLocation>
        <location evidence="8">Cell inner membrane</location>
        <topology evidence="8">Multi-pass membrane protein</topology>
    </subcellularLocation>
    <subcellularLocation>
        <location evidence="1">Membrane</location>
        <topology evidence="1">Multi-pass membrane protein</topology>
    </subcellularLocation>
</comment>
<evidence type="ECO:0000256" key="9">
    <source>
        <dbReference type="NCBIfam" id="TIGR00751"/>
    </source>
</evidence>
<dbReference type="OrthoDB" id="9767568at2"/>
<dbReference type="Pfam" id="PF01040">
    <property type="entry name" value="UbiA"/>
    <property type="match status" value="1"/>
</dbReference>
<sequence length="292" mass="32556">MKKWISAARLRTLPLALSSILMGGFLAQSVFMFRWDVFLWAVITTILLQVMSNFANDYGDTQNGADSSDRIGPARAVQSGEISRRQMFIAICITGLAAFLSGLWLLYTSFGGFESKYFKIFLSLGILAIGAAYTYTAGKRPYGYQGLGDISVFLFFGLTAVIASYFLYTLHLEWEIALPAISCGALATGVLNINNLRDRTSDEKAGKITLAVRLGRKGTIYYHFLLLALAMFCAWLYIDLKNGNWYYLLSFPLILLNGFQVAKSENPDPYLKTLSLTSLFFVIVFGLSLIFR</sequence>
<dbReference type="PIRSF" id="PIRSF005355">
    <property type="entry name" value="UBIAD1"/>
    <property type="match status" value="1"/>
</dbReference>
<keyword evidence="7 8" id="KW-0472">Membrane</keyword>
<evidence type="ECO:0000256" key="6">
    <source>
        <dbReference type="ARBA" id="ARBA00022989"/>
    </source>
</evidence>
<feature type="transmembrane region" description="Helical" evidence="8">
    <location>
        <begin position="176"/>
        <end position="194"/>
    </location>
</feature>
<dbReference type="PANTHER" id="PTHR13929">
    <property type="entry name" value="1,4-DIHYDROXY-2-NAPHTHOATE OCTAPRENYLTRANSFERASE"/>
    <property type="match status" value="1"/>
</dbReference>
<gene>
    <name evidence="8" type="primary">menA</name>
    <name evidence="10" type="ordered locus">Lbys_1248</name>
</gene>
<dbReference type="GO" id="GO:0042371">
    <property type="term" value="P:vitamin K biosynthetic process"/>
    <property type="evidence" value="ECO:0007669"/>
    <property type="project" value="TreeGrafter"/>
</dbReference>
<dbReference type="InterPro" id="IPR026046">
    <property type="entry name" value="UBIAD1"/>
</dbReference>
<dbReference type="NCBIfam" id="TIGR00751">
    <property type="entry name" value="menA"/>
    <property type="match status" value="1"/>
</dbReference>
<dbReference type="GO" id="GO:0046428">
    <property type="term" value="F:1,4-dihydroxy-2-naphthoate polyprenyltransferase activity"/>
    <property type="evidence" value="ECO:0007669"/>
    <property type="project" value="UniProtKB-UniRule"/>
</dbReference>
<feature type="transmembrane region" description="Helical" evidence="8">
    <location>
        <begin position="118"/>
        <end position="138"/>
    </location>
</feature>
<evidence type="ECO:0000256" key="8">
    <source>
        <dbReference type="HAMAP-Rule" id="MF_01937"/>
    </source>
</evidence>
<feature type="transmembrane region" description="Helical" evidence="8">
    <location>
        <begin position="87"/>
        <end position="106"/>
    </location>
</feature>
<name>E4RUU5_LEAB4</name>
<feature type="transmembrane region" description="Helical" evidence="8">
    <location>
        <begin position="274"/>
        <end position="291"/>
    </location>
</feature>
<evidence type="ECO:0000256" key="1">
    <source>
        <dbReference type="ARBA" id="ARBA00004141"/>
    </source>
</evidence>
<dbReference type="GO" id="GO:0005886">
    <property type="term" value="C:plasma membrane"/>
    <property type="evidence" value="ECO:0007669"/>
    <property type="project" value="UniProtKB-SubCell"/>
</dbReference>
<evidence type="ECO:0000256" key="4">
    <source>
        <dbReference type="ARBA" id="ARBA00022679"/>
    </source>
</evidence>
<dbReference type="HAMAP" id="MF_01937">
    <property type="entry name" value="MenA_1"/>
    <property type="match status" value="1"/>
</dbReference>
<dbReference type="Proteomes" id="UP000007435">
    <property type="component" value="Chromosome"/>
</dbReference>
<reference evidence="10 11" key="2">
    <citation type="journal article" date="2011" name="Stand. Genomic Sci.">
        <title>Complete genome sequence of Leadbetterella byssophila type strain (4M15).</title>
        <authorList>
            <person name="Abt B."/>
            <person name="Teshima H."/>
            <person name="Lucas S."/>
            <person name="Lapidus A."/>
            <person name="Del Rio T.G."/>
            <person name="Nolan M."/>
            <person name="Tice H."/>
            <person name="Cheng J.F."/>
            <person name="Pitluck S."/>
            <person name="Liolios K."/>
            <person name="Pagani I."/>
            <person name="Ivanova N."/>
            <person name="Mavromatis K."/>
            <person name="Pati A."/>
            <person name="Tapia R."/>
            <person name="Han C."/>
            <person name="Goodwin L."/>
            <person name="Chen A."/>
            <person name="Palaniappan K."/>
            <person name="Land M."/>
            <person name="Hauser L."/>
            <person name="Chang Y.J."/>
            <person name="Jeffries C.D."/>
            <person name="Rohde M."/>
            <person name="Goker M."/>
            <person name="Tindall B.J."/>
            <person name="Detter J.C."/>
            <person name="Woyke T."/>
            <person name="Bristow J."/>
            <person name="Eisen J.A."/>
            <person name="Markowitz V."/>
            <person name="Hugenholtz P."/>
            <person name="Klenk H.P."/>
            <person name="Kyrpides N.C."/>
        </authorList>
    </citation>
    <scope>NUCLEOTIDE SEQUENCE [LARGE SCALE GENOMIC DNA]</scope>
    <source>
        <strain evidence="11">DSM 17132 / JCM 16389 / KACC 11308 / NBRC 106382 / 4M15</strain>
    </source>
</reference>
<keyword evidence="11" id="KW-1185">Reference proteome</keyword>
<evidence type="ECO:0000256" key="5">
    <source>
        <dbReference type="ARBA" id="ARBA00022692"/>
    </source>
</evidence>
<dbReference type="KEGG" id="lby:Lbys_1248"/>
<keyword evidence="5 8" id="KW-0812">Transmembrane</keyword>
<reference key="1">
    <citation type="submission" date="2010-11" db="EMBL/GenBank/DDBJ databases">
        <title>The complete genome of Leadbetterella byssophila DSM 17132.</title>
        <authorList>
            <consortium name="US DOE Joint Genome Institute (JGI-PGF)"/>
            <person name="Lucas S."/>
            <person name="Copeland A."/>
            <person name="Lapidus A."/>
            <person name="Glavina del Rio T."/>
            <person name="Dalin E."/>
            <person name="Tice H."/>
            <person name="Bruce D."/>
            <person name="Goodwin L."/>
            <person name="Pitluck S."/>
            <person name="Kyrpides N."/>
            <person name="Mavromatis K."/>
            <person name="Ivanova N."/>
            <person name="Teshima H."/>
            <person name="Brettin T."/>
            <person name="Detter J.C."/>
            <person name="Han C."/>
            <person name="Tapia R."/>
            <person name="Land M."/>
            <person name="Hauser L."/>
            <person name="Markowitz V."/>
            <person name="Cheng J.-F."/>
            <person name="Hugenholtz P."/>
            <person name="Woyke T."/>
            <person name="Wu D."/>
            <person name="Tindall B."/>
            <person name="Pomrenke H.G."/>
            <person name="Brambilla E."/>
            <person name="Klenk H.-P."/>
            <person name="Eisen J.A."/>
        </authorList>
    </citation>
    <scope>NUCLEOTIDE SEQUENCE [LARGE SCALE GENOMIC DNA]</scope>
    <source>
        <strain>DSM 17132</strain>
    </source>
</reference>